<dbReference type="AlphaFoldDB" id="A0A1C6WG56"/>
<sequence>MRVISLSIIPPIIFTIVLAEKRLGSEPTIDCFSFLNTIAKEICSVAEPLNTDYDPDLPNLKFIDEFDPLMLEDHEGYQAELDEPFTSETDDTIVDKVVGSSRRKNNPRGKGWYIRPYEEEYEDIIKSKFAPPKKNSQPFKSEKKKKNKQRRVTFAVPNEPEKKKLSTPHEDEKLDEGIPFFKFLFPSLGFMVRGLSL</sequence>
<feature type="region of interest" description="Disordered" evidence="1">
    <location>
        <begin position="130"/>
        <end position="171"/>
    </location>
</feature>
<dbReference type="InterPro" id="IPR010882">
    <property type="entry name" value="PCEMA1"/>
</dbReference>
<feature type="compositionally biased region" description="Basic and acidic residues" evidence="1">
    <location>
        <begin position="159"/>
        <end position="171"/>
    </location>
</feature>
<evidence type="ECO:0000313" key="3">
    <source>
        <dbReference type="EMBL" id="SCL86705.1"/>
    </source>
</evidence>
<accession>A0A1C6WG56</accession>
<feature type="signal peptide" evidence="2">
    <location>
        <begin position="1"/>
        <end position="19"/>
    </location>
</feature>
<name>A0A1C6WG56_PLACE</name>
<dbReference type="EMBL" id="FMIN01000192">
    <property type="protein sequence ID" value="SCL86705.1"/>
    <property type="molecule type" value="Genomic_DNA"/>
</dbReference>
<reference evidence="3" key="1">
    <citation type="submission" date="2016-08" db="EMBL/GenBank/DDBJ databases">
        <authorList>
            <consortium name="Pathogen Informatics"/>
        </authorList>
    </citation>
    <scope>NUCLEOTIDE SEQUENCE</scope>
    <source>
        <strain evidence="3">DS</strain>
    </source>
</reference>
<organism evidence="3">
    <name type="scientific">Plasmodium chabaudi adami</name>
    <dbReference type="NCBI Taxonomy" id="5826"/>
    <lineage>
        <taxon>Eukaryota</taxon>
        <taxon>Sar</taxon>
        <taxon>Alveolata</taxon>
        <taxon>Apicomplexa</taxon>
        <taxon>Aconoidasida</taxon>
        <taxon>Haemosporida</taxon>
        <taxon>Plasmodiidae</taxon>
        <taxon>Plasmodium</taxon>
        <taxon>Plasmodium (Vinckeia)</taxon>
    </lineage>
</organism>
<protein>
    <submittedName>
        <fullName evidence="3">Erythrocyte membrane antigen 1</fullName>
    </submittedName>
</protein>
<proteinExistence type="predicted"/>
<feature type="chain" id="PRO_5008749693" evidence="2">
    <location>
        <begin position="20"/>
        <end position="197"/>
    </location>
</feature>
<evidence type="ECO:0000256" key="1">
    <source>
        <dbReference type="SAM" id="MobiDB-lite"/>
    </source>
</evidence>
<evidence type="ECO:0000256" key="2">
    <source>
        <dbReference type="SAM" id="SignalP"/>
    </source>
</evidence>
<gene>
    <name evidence="3" type="ORF">PCHDS_000512000</name>
</gene>
<dbReference type="Proteomes" id="UP000507536">
    <property type="component" value="Unassembled WGS sequence"/>
</dbReference>
<dbReference type="Pfam" id="PF07418">
    <property type="entry name" value="PCEMA1"/>
    <property type="match status" value="1"/>
</dbReference>
<feature type="compositionally biased region" description="Basic residues" evidence="1">
    <location>
        <begin position="142"/>
        <end position="151"/>
    </location>
</feature>
<keyword evidence="2" id="KW-0732">Signal</keyword>